<feature type="transmembrane region" description="Helical" evidence="1">
    <location>
        <begin position="12"/>
        <end position="36"/>
    </location>
</feature>
<proteinExistence type="predicted"/>
<organism evidence="2 3">
    <name type="scientific">Rhodococcus antarcticus</name>
    <dbReference type="NCBI Taxonomy" id="2987751"/>
    <lineage>
        <taxon>Bacteria</taxon>
        <taxon>Bacillati</taxon>
        <taxon>Actinomycetota</taxon>
        <taxon>Actinomycetes</taxon>
        <taxon>Mycobacteriales</taxon>
        <taxon>Nocardiaceae</taxon>
        <taxon>Rhodococcus</taxon>
    </lineage>
</organism>
<protein>
    <submittedName>
        <fullName evidence="2">Uncharacterized protein</fullName>
    </submittedName>
</protein>
<dbReference type="EMBL" id="CP110615">
    <property type="protein sequence ID" value="UZJ25180.1"/>
    <property type="molecule type" value="Genomic_DNA"/>
</dbReference>
<reference evidence="2" key="1">
    <citation type="submission" date="2022-10" db="EMBL/GenBank/DDBJ databases">
        <title>Rhodococcus sp.75.</title>
        <authorList>
            <person name="Sun M."/>
        </authorList>
    </citation>
    <scope>NUCLEOTIDE SEQUENCE</scope>
    <source>
        <strain evidence="2">75</strain>
    </source>
</reference>
<evidence type="ECO:0000313" key="2">
    <source>
        <dbReference type="EMBL" id="UZJ25180.1"/>
    </source>
</evidence>
<keyword evidence="1" id="KW-1133">Transmembrane helix</keyword>
<feature type="transmembrane region" description="Helical" evidence="1">
    <location>
        <begin position="102"/>
        <end position="124"/>
    </location>
</feature>
<accession>A0ABY6P0J1</accession>
<evidence type="ECO:0000313" key="3">
    <source>
        <dbReference type="Proteomes" id="UP001164965"/>
    </source>
</evidence>
<keyword evidence="1" id="KW-0812">Transmembrane</keyword>
<keyword evidence="3" id="KW-1185">Reference proteome</keyword>
<dbReference type="RefSeq" id="WP_265383286.1">
    <property type="nucleotide sequence ID" value="NZ_CP110615.1"/>
</dbReference>
<gene>
    <name evidence="2" type="ORF">RHODO2019_01335</name>
</gene>
<sequence>MAVRSWTADMRAARAWDGVVCFWVVFWLALGAWVGYEMWQLGGLSQSAVDSGRALGTAGRALQDLGGLPLIGSRTGQLGDQVVASSSSIIDSGTQAGGSIRALSVLTGVVVALAPTGPVLLLYVPSRAGSRRENRALRVALLDPQRTEQAIAHLARRAVANLGFAELVAVTADPDADLAAGRHDHLARAEMRRLGLPETLLTSRA</sequence>
<name>A0ABY6P0J1_9NOCA</name>
<evidence type="ECO:0000256" key="1">
    <source>
        <dbReference type="SAM" id="Phobius"/>
    </source>
</evidence>
<keyword evidence="1" id="KW-0472">Membrane</keyword>
<dbReference type="Proteomes" id="UP001164965">
    <property type="component" value="Chromosome"/>
</dbReference>